<dbReference type="InterPro" id="IPR029033">
    <property type="entry name" value="His_PPase_superfam"/>
</dbReference>
<dbReference type="InterPro" id="IPR013078">
    <property type="entry name" value="His_Pase_superF_clade-1"/>
</dbReference>
<dbReference type="Pfam" id="PF00300">
    <property type="entry name" value="His_Phos_1"/>
    <property type="match status" value="1"/>
</dbReference>
<sequence length="111" mass="12146">MTQAEIRTQWPGYLESDRRPPNFETVASTTSRAQAALDDIVTQNAGGCVLVISHGGVLRLMHEHLGGGEQRFPNLAGSWFEHTPTDGWKCGSLLFPLQLIADELRNTGAVE</sequence>
<gene>
    <name evidence="2" type="ORF">UFOPK4134_01658</name>
</gene>
<evidence type="ECO:0000313" key="2">
    <source>
        <dbReference type="EMBL" id="CAB5036732.1"/>
    </source>
</evidence>
<feature type="region of interest" description="Disordered" evidence="1">
    <location>
        <begin position="1"/>
        <end position="21"/>
    </location>
</feature>
<protein>
    <submittedName>
        <fullName evidence="2">Unannotated protein</fullName>
    </submittedName>
</protein>
<proteinExistence type="predicted"/>
<dbReference type="EMBL" id="CAFBPS010000179">
    <property type="protein sequence ID" value="CAB5036732.1"/>
    <property type="molecule type" value="Genomic_DNA"/>
</dbReference>
<dbReference type="CDD" id="cd07067">
    <property type="entry name" value="HP_PGM_like"/>
    <property type="match status" value="1"/>
</dbReference>
<dbReference type="AlphaFoldDB" id="A0A6J7S753"/>
<organism evidence="2">
    <name type="scientific">freshwater metagenome</name>
    <dbReference type="NCBI Taxonomy" id="449393"/>
    <lineage>
        <taxon>unclassified sequences</taxon>
        <taxon>metagenomes</taxon>
        <taxon>ecological metagenomes</taxon>
    </lineage>
</organism>
<reference evidence="2" key="1">
    <citation type="submission" date="2020-05" db="EMBL/GenBank/DDBJ databases">
        <authorList>
            <person name="Chiriac C."/>
            <person name="Salcher M."/>
            <person name="Ghai R."/>
            <person name="Kavagutti S V."/>
        </authorList>
    </citation>
    <scope>NUCLEOTIDE SEQUENCE</scope>
</reference>
<dbReference type="Gene3D" id="3.40.50.1240">
    <property type="entry name" value="Phosphoglycerate mutase-like"/>
    <property type="match status" value="1"/>
</dbReference>
<evidence type="ECO:0000256" key="1">
    <source>
        <dbReference type="SAM" id="MobiDB-lite"/>
    </source>
</evidence>
<name>A0A6J7S753_9ZZZZ</name>
<dbReference type="SUPFAM" id="SSF53254">
    <property type="entry name" value="Phosphoglycerate mutase-like"/>
    <property type="match status" value="1"/>
</dbReference>
<accession>A0A6J7S753</accession>